<organism evidence="2 3">
    <name type="scientific">Dorea formicigenerans</name>
    <dbReference type="NCBI Taxonomy" id="39486"/>
    <lineage>
        <taxon>Bacteria</taxon>
        <taxon>Bacillati</taxon>
        <taxon>Bacillota</taxon>
        <taxon>Clostridia</taxon>
        <taxon>Lachnospirales</taxon>
        <taxon>Lachnospiraceae</taxon>
        <taxon>Dorea</taxon>
    </lineage>
</organism>
<dbReference type="EMBL" id="QSAJ01000007">
    <property type="protein sequence ID" value="RGW54602.1"/>
    <property type="molecule type" value="Genomic_DNA"/>
</dbReference>
<evidence type="ECO:0000259" key="1">
    <source>
        <dbReference type="PROSITE" id="PS51186"/>
    </source>
</evidence>
<dbReference type="Pfam" id="PF00583">
    <property type="entry name" value="Acetyltransf_1"/>
    <property type="match status" value="1"/>
</dbReference>
<dbReference type="SUPFAM" id="SSF55729">
    <property type="entry name" value="Acyl-CoA N-acyltransferases (Nat)"/>
    <property type="match status" value="1"/>
</dbReference>
<proteinExistence type="predicted"/>
<dbReference type="GO" id="GO:0016747">
    <property type="term" value="F:acyltransferase activity, transferring groups other than amino-acyl groups"/>
    <property type="evidence" value="ECO:0007669"/>
    <property type="project" value="InterPro"/>
</dbReference>
<protein>
    <submittedName>
        <fullName evidence="2">GNAT family N-acetyltransferase</fullName>
    </submittedName>
</protein>
<name>A0A395XMY4_9FIRM</name>
<evidence type="ECO:0000313" key="2">
    <source>
        <dbReference type="EMBL" id="RGW54602.1"/>
    </source>
</evidence>
<keyword evidence="2" id="KW-0808">Transferase</keyword>
<accession>A0A395XMY4</accession>
<dbReference type="AlphaFoldDB" id="A0A395XMY4"/>
<dbReference type="Gene3D" id="3.40.630.30">
    <property type="match status" value="1"/>
</dbReference>
<reference evidence="2 3" key="1">
    <citation type="submission" date="2018-08" db="EMBL/GenBank/DDBJ databases">
        <title>A genome reference for cultivated species of the human gut microbiota.</title>
        <authorList>
            <person name="Zou Y."/>
            <person name="Xue W."/>
            <person name="Luo G."/>
        </authorList>
    </citation>
    <scope>NUCLEOTIDE SEQUENCE [LARGE SCALE GENOMIC DNA]</scope>
    <source>
        <strain evidence="2 3">AF12-11</strain>
    </source>
</reference>
<sequence length="186" mass="21588">MENEVLKMYEYAEQTIEISLVKEEEIPVMLELMNTIYQELPDKSWFSMDSEENLIRYMSTSGFALKAQVFGRDGQGKLAAVFVARTSELGEENHGKYMNLKEKDLERVAHMEIAMVDKKFRGRGLQKKLMEVAEDRLELLGFRWLMGTAHPENVYSVHNFQKLGYEIVAEALKYGGLPRYVFCKEI</sequence>
<dbReference type="InterPro" id="IPR000182">
    <property type="entry name" value="GNAT_dom"/>
</dbReference>
<dbReference type="PROSITE" id="PS51186">
    <property type="entry name" value="GNAT"/>
    <property type="match status" value="1"/>
</dbReference>
<comment type="caution">
    <text evidence="2">The sequence shown here is derived from an EMBL/GenBank/DDBJ whole genome shotgun (WGS) entry which is preliminary data.</text>
</comment>
<dbReference type="InterPro" id="IPR016181">
    <property type="entry name" value="Acyl_CoA_acyltransferase"/>
</dbReference>
<gene>
    <name evidence="2" type="ORF">DWV67_04220</name>
</gene>
<evidence type="ECO:0000313" key="3">
    <source>
        <dbReference type="Proteomes" id="UP000266376"/>
    </source>
</evidence>
<dbReference type="Proteomes" id="UP000266376">
    <property type="component" value="Unassembled WGS sequence"/>
</dbReference>
<feature type="domain" description="N-acetyltransferase" evidence="1">
    <location>
        <begin position="16"/>
        <end position="186"/>
    </location>
</feature>